<dbReference type="EMBL" id="DTBH01000153">
    <property type="protein sequence ID" value="HGQ77718.1"/>
    <property type="molecule type" value="Genomic_DNA"/>
</dbReference>
<comment type="caution">
    <text evidence="3">The sequence shown here is derived from an EMBL/GenBank/DDBJ whole genome shotgun (WGS) entry which is preliminary data.</text>
</comment>
<organism evidence="3">
    <name type="scientific">Fervidobacterium pennivorans</name>
    <dbReference type="NCBI Taxonomy" id="93466"/>
    <lineage>
        <taxon>Bacteria</taxon>
        <taxon>Thermotogati</taxon>
        <taxon>Thermotogota</taxon>
        <taxon>Thermotogae</taxon>
        <taxon>Thermotogales</taxon>
        <taxon>Fervidobacteriaceae</taxon>
        <taxon>Fervidobacterium</taxon>
    </lineage>
</organism>
<sequence length="181" mass="21243">MNRTKKIAYSGLIVALVVVILFLGNLVSSEWTAIFVSSFLLWITYEIGKVNTCFATTIVANIVSYLLIPRLNYVITFTFVSLYTPLRAFVQHYNALVRWIAKFFYFNIAFALWFFINLYLFGFNVVLDSLPRLLNIFGDNHALIYILVISGLQVAFFVYEFFFSKYEYLLRKRFGEFFEKI</sequence>
<feature type="transmembrane region" description="Helical" evidence="1">
    <location>
        <begin position="12"/>
        <end position="42"/>
    </location>
</feature>
<keyword evidence="1" id="KW-0812">Transmembrane</keyword>
<feature type="transmembrane region" description="Helical" evidence="1">
    <location>
        <begin position="142"/>
        <end position="163"/>
    </location>
</feature>
<protein>
    <submittedName>
        <fullName evidence="3">Uncharacterized protein</fullName>
    </submittedName>
</protein>
<dbReference type="EMBL" id="DSZT01000276">
    <property type="protein sequence ID" value="HGU42923.1"/>
    <property type="molecule type" value="Genomic_DNA"/>
</dbReference>
<dbReference type="AlphaFoldDB" id="A0A7C4VWQ8"/>
<feature type="transmembrane region" description="Helical" evidence="1">
    <location>
        <begin position="103"/>
        <end position="122"/>
    </location>
</feature>
<evidence type="ECO:0000313" key="2">
    <source>
        <dbReference type="EMBL" id="HGQ77718.1"/>
    </source>
</evidence>
<name>A0A7C4VWQ8_FERPE</name>
<accession>A0A7C4VWQ8</accession>
<gene>
    <name evidence="3" type="ORF">ENT72_08475</name>
    <name evidence="2" type="ORF">ENU12_07445</name>
</gene>
<proteinExistence type="predicted"/>
<feature type="transmembrane region" description="Helical" evidence="1">
    <location>
        <begin position="62"/>
        <end position="83"/>
    </location>
</feature>
<keyword evidence="1" id="KW-1133">Transmembrane helix</keyword>
<reference evidence="3" key="1">
    <citation type="journal article" date="2020" name="mSystems">
        <title>Genome- and Community-Level Interaction Insights into Carbon Utilization and Element Cycling Functions of Hydrothermarchaeota in Hydrothermal Sediment.</title>
        <authorList>
            <person name="Zhou Z."/>
            <person name="Liu Y."/>
            <person name="Xu W."/>
            <person name="Pan J."/>
            <person name="Luo Z.H."/>
            <person name="Li M."/>
        </authorList>
    </citation>
    <scope>NUCLEOTIDE SEQUENCE [LARGE SCALE GENOMIC DNA]</scope>
    <source>
        <strain evidence="3">SpSt-604</strain>
        <strain evidence="2">SpSt-640</strain>
    </source>
</reference>
<keyword evidence="1" id="KW-0472">Membrane</keyword>
<evidence type="ECO:0000256" key="1">
    <source>
        <dbReference type="SAM" id="Phobius"/>
    </source>
</evidence>
<evidence type="ECO:0000313" key="3">
    <source>
        <dbReference type="EMBL" id="HGU42923.1"/>
    </source>
</evidence>